<dbReference type="AlphaFoldDB" id="A0AAN7RT37"/>
<dbReference type="GO" id="GO:0031012">
    <property type="term" value="C:extracellular matrix"/>
    <property type="evidence" value="ECO:0007669"/>
    <property type="project" value="TreeGrafter"/>
</dbReference>
<evidence type="ECO:0000313" key="1">
    <source>
        <dbReference type="EMBL" id="KAK4815375.1"/>
    </source>
</evidence>
<reference evidence="1 2" key="1">
    <citation type="journal article" date="2023" name="J. Hered.">
        <title>Chromosome-level genome of the wood stork (Mycteria americana) provides insight into avian chromosome evolution.</title>
        <authorList>
            <person name="Flamio R. Jr."/>
            <person name="Ramstad K.M."/>
        </authorList>
    </citation>
    <scope>NUCLEOTIDE SEQUENCE [LARGE SCALE GENOMIC DNA]</scope>
    <source>
        <strain evidence="1">JAX WOST 10</strain>
    </source>
</reference>
<accession>A0AAN7RT37</accession>
<name>A0AAN7RT37_MYCAM</name>
<dbReference type="Proteomes" id="UP001333110">
    <property type="component" value="Unassembled WGS sequence"/>
</dbReference>
<dbReference type="GO" id="GO:0007508">
    <property type="term" value="P:larval heart development"/>
    <property type="evidence" value="ECO:0007669"/>
    <property type="project" value="TreeGrafter"/>
</dbReference>
<sequence length="151" mass="16837">MHMFAHIRTQQKCTTSGTTLHTGSMNGVRKAKAQLELKLERNVKGNTKGFYSYTDSQGNAKENMCNGAGGLSSGPQGPLHYQQSLWEGVRHYQQKRKKETGRQKEDLGNYRMVYLTSVPGKAIEQIPIEGISRHMKDKKVIGNGQHGFSKG</sequence>
<comment type="caution">
    <text evidence="1">The sequence shown here is derived from an EMBL/GenBank/DDBJ whole genome shotgun (WGS) entry which is preliminary data.</text>
</comment>
<dbReference type="EMBL" id="JAUNZN010000009">
    <property type="protein sequence ID" value="KAK4815375.1"/>
    <property type="molecule type" value="Genomic_DNA"/>
</dbReference>
<evidence type="ECO:0000313" key="2">
    <source>
        <dbReference type="Proteomes" id="UP001333110"/>
    </source>
</evidence>
<keyword evidence="2" id="KW-1185">Reference proteome</keyword>
<organism evidence="1 2">
    <name type="scientific">Mycteria americana</name>
    <name type="common">Wood stork</name>
    <dbReference type="NCBI Taxonomy" id="33587"/>
    <lineage>
        <taxon>Eukaryota</taxon>
        <taxon>Metazoa</taxon>
        <taxon>Chordata</taxon>
        <taxon>Craniata</taxon>
        <taxon>Vertebrata</taxon>
        <taxon>Euteleostomi</taxon>
        <taxon>Archelosauria</taxon>
        <taxon>Archosauria</taxon>
        <taxon>Dinosauria</taxon>
        <taxon>Saurischia</taxon>
        <taxon>Theropoda</taxon>
        <taxon>Coelurosauria</taxon>
        <taxon>Aves</taxon>
        <taxon>Neognathae</taxon>
        <taxon>Neoaves</taxon>
        <taxon>Aequornithes</taxon>
        <taxon>Ciconiiformes</taxon>
        <taxon>Ciconiidae</taxon>
        <taxon>Mycteria</taxon>
    </lineage>
</organism>
<dbReference type="PANTHER" id="PTHR33395:SF22">
    <property type="entry name" value="REVERSE TRANSCRIPTASE DOMAIN-CONTAINING PROTEIN"/>
    <property type="match status" value="1"/>
</dbReference>
<gene>
    <name evidence="1" type="ORF">QYF61_001363</name>
</gene>
<dbReference type="GO" id="GO:0061343">
    <property type="term" value="P:cell adhesion involved in heart morphogenesis"/>
    <property type="evidence" value="ECO:0007669"/>
    <property type="project" value="TreeGrafter"/>
</dbReference>
<dbReference type="PANTHER" id="PTHR33395">
    <property type="entry name" value="TRANSCRIPTASE, PUTATIVE-RELATED-RELATED"/>
    <property type="match status" value="1"/>
</dbReference>
<proteinExistence type="predicted"/>
<protein>
    <submittedName>
        <fullName evidence="1">Uncharacterized protein</fullName>
    </submittedName>
</protein>